<dbReference type="OrthoDB" id="108903at2"/>
<gene>
    <name evidence="5" type="ORF">SAMN02746011_01149</name>
</gene>
<evidence type="ECO:0000256" key="1">
    <source>
        <dbReference type="ARBA" id="ARBA00022801"/>
    </source>
</evidence>
<dbReference type="Pfam" id="PF02897">
    <property type="entry name" value="Peptidase_S9_N"/>
    <property type="match status" value="1"/>
</dbReference>
<evidence type="ECO:0000313" key="5">
    <source>
        <dbReference type="EMBL" id="SJZ56006.1"/>
    </source>
</evidence>
<organism evidence="5 6">
    <name type="scientific">Globicatella sulfidifaciens DSM 15739</name>
    <dbReference type="NCBI Taxonomy" id="1121925"/>
    <lineage>
        <taxon>Bacteria</taxon>
        <taxon>Bacillati</taxon>
        <taxon>Bacillota</taxon>
        <taxon>Bacilli</taxon>
        <taxon>Lactobacillales</taxon>
        <taxon>Aerococcaceae</taxon>
        <taxon>Globicatella</taxon>
    </lineage>
</organism>
<feature type="compositionally biased region" description="Basic and acidic residues" evidence="2">
    <location>
        <begin position="128"/>
        <end position="142"/>
    </location>
</feature>
<dbReference type="Pfam" id="PF00326">
    <property type="entry name" value="Peptidase_S9"/>
    <property type="match status" value="1"/>
</dbReference>
<sequence>MKKITNESLFDLKSVANPKVAQNKVFFVETSMRQKENDYFGEIKSYDLDTKQLKVWSPNNVSVQSFDISPDQTFLSFSAKIEGNEKSQLFLMPMDGGSPVQLTAEEADIISYLWSKDSQTIYYQISKKEETDSDEKKDDSSKDSPQPIHIGKITYKNDGAGYVKTDLTYAINKVSVATKAVEEVIVLPYSVSFADITKDESQLFININQANEDELAFAKGAIKCIDLKAKSIQSFEATKELPSAGFAALNPSETHYLLVTNDFTYGFVTHSKLYVYEVATKKLTNVLPKFEYDLDDSLVADFQQAVHGFEFKWLDDKRFIFSATVKGEIHLFEGNLKGEVEGKLSQSMHLTSGIEESGRYYITYSTPTVPSRLAVVEADKQLEDLYNPNEQFEAEHEIVNPERFWFKGYDNWDIQGWYLAPITEEKQHPAILYVHGGPQVAYGESFFHEMQALAQAGYGIIMLNPRGGSSYSQEFVAAILGEYGHHDYDDLMLGVDYVLAQHPEIDQDRLFVAGGSYGGFMTNWIVGHTDRFKAAVSQRSISNWISFYGVSDIGMFFVEYQLQRDLSDVEGLWKLSPLAYAQNVKTPIRFLHGQSDLRCPQEQAEQMYIAMKKNGVETDLILYPQSSHGLSREGLPNLRMERLTHVKEWFDRYI</sequence>
<dbReference type="Gene3D" id="2.120.10.30">
    <property type="entry name" value="TolB, C-terminal domain"/>
    <property type="match status" value="1"/>
</dbReference>
<dbReference type="GO" id="GO:0006508">
    <property type="term" value="P:proteolysis"/>
    <property type="evidence" value="ECO:0007669"/>
    <property type="project" value="InterPro"/>
</dbReference>
<reference evidence="6" key="1">
    <citation type="submission" date="2017-02" db="EMBL/GenBank/DDBJ databases">
        <authorList>
            <person name="Varghese N."/>
            <person name="Submissions S."/>
        </authorList>
    </citation>
    <scope>NUCLEOTIDE SEQUENCE [LARGE SCALE GENOMIC DNA]</scope>
    <source>
        <strain evidence="6">DSM 15739</strain>
    </source>
</reference>
<dbReference type="GO" id="GO:0004252">
    <property type="term" value="F:serine-type endopeptidase activity"/>
    <property type="evidence" value="ECO:0007669"/>
    <property type="project" value="InterPro"/>
</dbReference>
<evidence type="ECO:0000313" key="6">
    <source>
        <dbReference type="Proteomes" id="UP000189941"/>
    </source>
</evidence>
<dbReference type="STRING" id="1121925.SAMN02746011_01149"/>
<dbReference type="Gene3D" id="3.40.50.1820">
    <property type="entry name" value="alpha/beta hydrolase"/>
    <property type="match status" value="1"/>
</dbReference>
<evidence type="ECO:0000259" key="4">
    <source>
        <dbReference type="Pfam" id="PF02897"/>
    </source>
</evidence>
<evidence type="ECO:0000256" key="2">
    <source>
        <dbReference type="SAM" id="MobiDB-lite"/>
    </source>
</evidence>
<proteinExistence type="predicted"/>
<keyword evidence="1" id="KW-0378">Hydrolase</keyword>
<dbReference type="EMBL" id="FUWO01000008">
    <property type="protein sequence ID" value="SJZ56006.1"/>
    <property type="molecule type" value="Genomic_DNA"/>
</dbReference>
<dbReference type="Proteomes" id="UP000189941">
    <property type="component" value="Unassembled WGS sequence"/>
</dbReference>
<feature type="region of interest" description="Disordered" evidence="2">
    <location>
        <begin position="128"/>
        <end position="151"/>
    </location>
</feature>
<dbReference type="PANTHER" id="PTHR42776">
    <property type="entry name" value="SERINE PEPTIDASE S9 FAMILY MEMBER"/>
    <property type="match status" value="1"/>
</dbReference>
<dbReference type="RefSeq" id="WP_078755900.1">
    <property type="nucleotide sequence ID" value="NZ_FUWO01000008.1"/>
</dbReference>
<name>A0A1T4LMZ9_9LACT</name>
<protein>
    <submittedName>
        <fullName evidence="5">Prolyl oligopeptidase, N-terminal beta-propeller domain</fullName>
    </submittedName>
</protein>
<dbReference type="InterPro" id="IPR023302">
    <property type="entry name" value="Pept_S9A_N"/>
</dbReference>
<dbReference type="PANTHER" id="PTHR42776:SF27">
    <property type="entry name" value="DIPEPTIDYL PEPTIDASE FAMILY MEMBER 6"/>
    <property type="match status" value="1"/>
</dbReference>
<feature type="domain" description="Peptidase S9 prolyl oligopeptidase catalytic" evidence="3">
    <location>
        <begin position="445"/>
        <end position="653"/>
    </location>
</feature>
<dbReference type="SUPFAM" id="SSF82171">
    <property type="entry name" value="DPP6 N-terminal domain-like"/>
    <property type="match status" value="1"/>
</dbReference>
<dbReference type="InterPro" id="IPR029058">
    <property type="entry name" value="AB_hydrolase_fold"/>
</dbReference>
<dbReference type="InterPro" id="IPR011042">
    <property type="entry name" value="6-blade_b-propeller_TolB-like"/>
</dbReference>
<evidence type="ECO:0000259" key="3">
    <source>
        <dbReference type="Pfam" id="PF00326"/>
    </source>
</evidence>
<dbReference type="SUPFAM" id="SSF53474">
    <property type="entry name" value="alpha/beta-Hydrolases"/>
    <property type="match status" value="1"/>
</dbReference>
<dbReference type="AlphaFoldDB" id="A0A1T4LMZ9"/>
<keyword evidence="6" id="KW-1185">Reference proteome</keyword>
<accession>A0A1T4LMZ9</accession>
<dbReference type="InterPro" id="IPR001375">
    <property type="entry name" value="Peptidase_S9_cat"/>
</dbReference>
<feature type="domain" description="Peptidase S9A N-terminal" evidence="4">
    <location>
        <begin position="61"/>
        <end position="137"/>
    </location>
</feature>